<reference evidence="1 2" key="1">
    <citation type="submission" date="2016-10" db="EMBL/GenBank/DDBJ databases">
        <authorList>
            <person name="de Groot N.N."/>
        </authorList>
    </citation>
    <scope>NUCLEOTIDE SEQUENCE [LARGE SCALE GENOMIC DNA]</scope>
    <source>
        <strain evidence="1 2">TC2-24</strain>
    </source>
</reference>
<keyword evidence="2" id="KW-1185">Reference proteome</keyword>
<sequence length="120" mass="14108">MLPTFFNHMTYDRQILQILTDVGDKGISVQLLAKHVYNLNSSLFYTPDLENIHSYVQQYLLKNSKSSLSLIESMDRRGYYRLNIQNNQDARQLMIDFKRDLGSEEKEEKSPKDLSLDLFL</sequence>
<accession>A0A1I0MJ39</accession>
<name>A0A1I0MJ39_9BACT</name>
<evidence type="ECO:0000313" key="1">
    <source>
        <dbReference type="EMBL" id="SEV88038.1"/>
    </source>
</evidence>
<protein>
    <submittedName>
        <fullName evidence="1">Uncharacterized protein</fullName>
    </submittedName>
</protein>
<organism evidence="1 2">
    <name type="scientific">Prevotella aff. ruminicola Tc2-24</name>
    <dbReference type="NCBI Taxonomy" id="81582"/>
    <lineage>
        <taxon>Bacteria</taxon>
        <taxon>Pseudomonadati</taxon>
        <taxon>Bacteroidota</taxon>
        <taxon>Bacteroidia</taxon>
        <taxon>Bacteroidales</taxon>
        <taxon>Prevotellaceae</taxon>
        <taxon>Prevotella</taxon>
    </lineage>
</organism>
<dbReference type="EMBL" id="FOIQ01000001">
    <property type="protein sequence ID" value="SEV88038.1"/>
    <property type="molecule type" value="Genomic_DNA"/>
</dbReference>
<dbReference type="Proteomes" id="UP000199373">
    <property type="component" value="Unassembled WGS sequence"/>
</dbReference>
<proteinExistence type="predicted"/>
<dbReference type="AlphaFoldDB" id="A0A1I0MJ39"/>
<gene>
    <name evidence="1" type="ORF">SAMN04487850_0688</name>
</gene>
<evidence type="ECO:0000313" key="2">
    <source>
        <dbReference type="Proteomes" id="UP000199373"/>
    </source>
</evidence>